<accession>A0A2A4SRA6</accession>
<feature type="transmembrane region" description="Helical" evidence="6">
    <location>
        <begin position="191"/>
        <end position="211"/>
    </location>
</feature>
<dbReference type="InterPro" id="IPR017039">
    <property type="entry name" value="Virul_fac_BrkB"/>
</dbReference>
<evidence type="ECO:0000256" key="3">
    <source>
        <dbReference type="ARBA" id="ARBA00022692"/>
    </source>
</evidence>
<evidence type="ECO:0000256" key="5">
    <source>
        <dbReference type="ARBA" id="ARBA00023136"/>
    </source>
</evidence>
<evidence type="ECO:0000313" key="7">
    <source>
        <dbReference type="EMBL" id="PCI23926.1"/>
    </source>
</evidence>
<name>A0A2A4SRA6_9DELT</name>
<evidence type="ECO:0000256" key="4">
    <source>
        <dbReference type="ARBA" id="ARBA00022989"/>
    </source>
</evidence>
<dbReference type="GO" id="GO:0005886">
    <property type="term" value="C:plasma membrane"/>
    <property type="evidence" value="ECO:0007669"/>
    <property type="project" value="UniProtKB-SubCell"/>
</dbReference>
<keyword evidence="3 6" id="KW-0812">Transmembrane</keyword>
<dbReference type="Proteomes" id="UP000218113">
    <property type="component" value="Unassembled WGS sequence"/>
</dbReference>
<feature type="transmembrane region" description="Helical" evidence="6">
    <location>
        <begin position="218"/>
        <end position="239"/>
    </location>
</feature>
<feature type="transmembrane region" description="Helical" evidence="6">
    <location>
        <begin position="108"/>
        <end position="128"/>
    </location>
</feature>
<evidence type="ECO:0000256" key="1">
    <source>
        <dbReference type="ARBA" id="ARBA00004651"/>
    </source>
</evidence>
<evidence type="ECO:0000313" key="8">
    <source>
        <dbReference type="Proteomes" id="UP000218113"/>
    </source>
</evidence>
<reference evidence="8" key="1">
    <citation type="submission" date="2017-08" db="EMBL/GenBank/DDBJ databases">
        <title>A dynamic microbial community with high functional redundancy inhabits the cold, oxic subseafloor aquifer.</title>
        <authorList>
            <person name="Tully B.J."/>
            <person name="Wheat C.G."/>
            <person name="Glazer B.T."/>
            <person name="Huber J.A."/>
        </authorList>
    </citation>
    <scope>NUCLEOTIDE SEQUENCE [LARGE SCALE GENOMIC DNA]</scope>
</reference>
<organism evidence="7 8">
    <name type="scientific">SAR324 cluster bacterium</name>
    <dbReference type="NCBI Taxonomy" id="2024889"/>
    <lineage>
        <taxon>Bacteria</taxon>
        <taxon>Deltaproteobacteria</taxon>
        <taxon>SAR324 cluster</taxon>
    </lineage>
</organism>
<sequence>MKLFLIRLWELCYMHLGQRVLFKIGRIFVLLWQLFLDRKLPALAQSLAYTTILSMVPILAIFFSVLGKVTENQTVQDNIKDFISVYFFPEFVSSIFEKLEQLSSDSLALGAIGFPTLFLTSVFLYVKVDSSINQIWITRIERKWFKNSLAFFMTLFFGPMILVLVFSIPPYLQTLPYYQELLSYEEVSTGITHLMPILIASLGLLVLYLYIPASPVRFSAAAIGAFFSALLIQSSNILVSGYLKYFASFDLIYGSLAIVPVLLLWIFVIWLVVLLGAALTFIIQYHHGTGYVIMGEAANDESLLCSALQVMLYLCQSFRRRHSAPDFDQIQLMLGIRHKRLAHIFKILQQEGLVVSFMGSGPDGRTQTRFQPGFSPDKIKINGLIPLFYSNREPVVFTPTMNQMIMNLEVHPGFFLPETTVQDLIDQSADYLQQFQNIMPRIETVKKQRAL</sequence>
<dbReference type="Pfam" id="PF03631">
    <property type="entry name" value="Virul_fac_BrkB"/>
    <property type="match status" value="1"/>
</dbReference>
<keyword evidence="4 6" id="KW-1133">Transmembrane helix</keyword>
<dbReference type="EMBL" id="NVSR01000133">
    <property type="protein sequence ID" value="PCI23926.1"/>
    <property type="molecule type" value="Genomic_DNA"/>
</dbReference>
<feature type="transmembrane region" description="Helical" evidence="6">
    <location>
        <begin position="79"/>
        <end position="96"/>
    </location>
</feature>
<dbReference type="PANTHER" id="PTHR30213:SF0">
    <property type="entry name" value="UPF0761 MEMBRANE PROTEIN YIHY"/>
    <property type="match status" value="1"/>
</dbReference>
<dbReference type="AlphaFoldDB" id="A0A2A4SRA6"/>
<comment type="caution">
    <text evidence="7">The sequence shown here is derived from an EMBL/GenBank/DDBJ whole genome shotgun (WGS) entry which is preliminary data.</text>
</comment>
<feature type="transmembrane region" description="Helical" evidence="6">
    <location>
        <begin position="149"/>
        <end position="171"/>
    </location>
</feature>
<feature type="transmembrane region" description="Helical" evidence="6">
    <location>
        <begin position="20"/>
        <end position="36"/>
    </location>
</feature>
<evidence type="ECO:0000256" key="2">
    <source>
        <dbReference type="ARBA" id="ARBA00022475"/>
    </source>
</evidence>
<dbReference type="PANTHER" id="PTHR30213">
    <property type="entry name" value="INNER MEMBRANE PROTEIN YHJD"/>
    <property type="match status" value="1"/>
</dbReference>
<gene>
    <name evidence="7" type="ORF">COB67_12270</name>
</gene>
<evidence type="ECO:0000256" key="6">
    <source>
        <dbReference type="SAM" id="Phobius"/>
    </source>
</evidence>
<keyword evidence="2" id="KW-1003">Cell membrane</keyword>
<proteinExistence type="predicted"/>
<feature type="transmembrane region" description="Helical" evidence="6">
    <location>
        <begin position="251"/>
        <end position="283"/>
    </location>
</feature>
<feature type="transmembrane region" description="Helical" evidence="6">
    <location>
        <begin position="48"/>
        <end position="67"/>
    </location>
</feature>
<dbReference type="NCBIfam" id="TIGR00765">
    <property type="entry name" value="yihY_not_rbn"/>
    <property type="match status" value="1"/>
</dbReference>
<keyword evidence="5 6" id="KW-0472">Membrane</keyword>
<comment type="subcellular location">
    <subcellularLocation>
        <location evidence="1">Cell membrane</location>
        <topology evidence="1">Multi-pass membrane protein</topology>
    </subcellularLocation>
</comment>
<protein>
    <recommendedName>
        <fullName evidence="9">YihY family inner membrane protein</fullName>
    </recommendedName>
</protein>
<evidence type="ECO:0008006" key="9">
    <source>
        <dbReference type="Google" id="ProtNLM"/>
    </source>
</evidence>